<dbReference type="Proteomes" id="UP001592581">
    <property type="component" value="Unassembled WGS sequence"/>
</dbReference>
<comment type="caution">
    <text evidence="3">The sequence shown here is derived from an EMBL/GenBank/DDBJ whole genome shotgun (WGS) entry which is preliminary data.</text>
</comment>
<dbReference type="Pfam" id="PF07508">
    <property type="entry name" value="Recombinase"/>
    <property type="match status" value="1"/>
</dbReference>
<evidence type="ECO:0000313" key="3">
    <source>
        <dbReference type="EMBL" id="MFC1439064.1"/>
    </source>
</evidence>
<reference evidence="3 4" key="1">
    <citation type="submission" date="2024-06" db="EMBL/GenBank/DDBJ databases">
        <authorList>
            <person name="Lee S.D."/>
        </authorList>
    </citation>
    <scope>NUCLEOTIDE SEQUENCE [LARGE SCALE GENOMIC DNA]</scope>
    <source>
        <strain evidence="3 4">N1-10</strain>
    </source>
</reference>
<dbReference type="InterPro" id="IPR011109">
    <property type="entry name" value="DNA_bind_recombinase_dom"/>
</dbReference>
<dbReference type="SMART" id="SM00857">
    <property type="entry name" value="Resolvase"/>
    <property type="match status" value="1"/>
</dbReference>
<name>A0ABV6XM94_9ACTN</name>
<dbReference type="SUPFAM" id="SSF53041">
    <property type="entry name" value="Resolvase-like"/>
    <property type="match status" value="1"/>
</dbReference>
<dbReference type="Gene3D" id="3.40.50.1390">
    <property type="entry name" value="Resolvase, N-terminal catalytic domain"/>
    <property type="match status" value="1"/>
</dbReference>
<dbReference type="InterPro" id="IPR050639">
    <property type="entry name" value="SSR_resolvase"/>
</dbReference>
<protein>
    <submittedName>
        <fullName evidence="3">Recombinase family protein</fullName>
    </submittedName>
</protein>
<evidence type="ECO:0000256" key="1">
    <source>
        <dbReference type="SAM" id="MobiDB-lite"/>
    </source>
</evidence>
<sequence>MDNSSAPRRERLRLVMVRRVSTVGQAADGYGLDAQDADCRRWNRGAGAGHKLVHSVVDGDKTSTSGKSTIDERDGLMDAVQWIADGRADGILAPNLDRLARELTVQEAVLSYVWALGGRVFTADHGEHLEDDESDPMRTAMRQMRGVFHQLDRGLIRKRLREGRASKGEKGGYAYGAPRYGQQVVDGVLVDLAEEKDVEDMIRRWHDEEGLGPRPICRRLNEAEVPSKRGGKWHPTTVARILSPEARAAANAQSARDRARRKEDTKRTRAQKILGSVS</sequence>
<gene>
    <name evidence="3" type="ORF">ABUW04_12400</name>
</gene>
<feature type="region of interest" description="Disordered" evidence="1">
    <location>
        <begin position="241"/>
        <end position="278"/>
    </location>
</feature>
<proteinExistence type="predicted"/>
<dbReference type="InterPro" id="IPR006119">
    <property type="entry name" value="Resolv_N"/>
</dbReference>
<accession>A0ABV6XM94</accession>
<dbReference type="CDD" id="cd00338">
    <property type="entry name" value="Ser_Recombinase"/>
    <property type="match status" value="1"/>
</dbReference>
<dbReference type="Gene3D" id="3.90.1750.20">
    <property type="entry name" value="Putative Large Serine Recombinase, Chain B, Domain 2"/>
    <property type="match status" value="1"/>
</dbReference>
<dbReference type="PROSITE" id="PS51736">
    <property type="entry name" value="RECOMBINASES_3"/>
    <property type="match status" value="1"/>
</dbReference>
<dbReference type="RefSeq" id="WP_380564576.1">
    <property type="nucleotide sequence ID" value="NZ_JBEUKS010000004.1"/>
</dbReference>
<evidence type="ECO:0000313" key="4">
    <source>
        <dbReference type="Proteomes" id="UP001592581"/>
    </source>
</evidence>
<feature type="compositionally biased region" description="Basic and acidic residues" evidence="1">
    <location>
        <begin position="255"/>
        <end position="267"/>
    </location>
</feature>
<dbReference type="EMBL" id="JBEUKS010000004">
    <property type="protein sequence ID" value="MFC1439064.1"/>
    <property type="molecule type" value="Genomic_DNA"/>
</dbReference>
<dbReference type="InterPro" id="IPR036162">
    <property type="entry name" value="Resolvase-like_N_sf"/>
</dbReference>
<feature type="domain" description="Resolvase/invertase-type recombinase catalytic" evidence="2">
    <location>
        <begin position="13"/>
        <end position="171"/>
    </location>
</feature>
<organism evidence="3 4">
    <name type="scientific">Streptacidiphilus jeojiensis</name>
    <dbReference type="NCBI Taxonomy" id="3229225"/>
    <lineage>
        <taxon>Bacteria</taxon>
        <taxon>Bacillati</taxon>
        <taxon>Actinomycetota</taxon>
        <taxon>Actinomycetes</taxon>
        <taxon>Kitasatosporales</taxon>
        <taxon>Streptomycetaceae</taxon>
        <taxon>Streptacidiphilus</taxon>
    </lineage>
</organism>
<evidence type="ECO:0000259" key="2">
    <source>
        <dbReference type="PROSITE" id="PS51736"/>
    </source>
</evidence>
<dbReference type="Pfam" id="PF00239">
    <property type="entry name" value="Resolvase"/>
    <property type="match status" value="1"/>
</dbReference>
<dbReference type="InterPro" id="IPR038109">
    <property type="entry name" value="DNA_bind_recomb_sf"/>
</dbReference>
<dbReference type="PANTHER" id="PTHR30461">
    <property type="entry name" value="DNA-INVERTASE FROM LAMBDOID PROPHAGE"/>
    <property type="match status" value="1"/>
</dbReference>
<dbReference type="PANTHER" id="PTHR30461:SF23">
    <property type="entry name" value="DNA RECOMBINASE-RELATED"/>
    <property type="match status" value="1"/>
</dbReference>
<keyword evidence="4" id="KW-1185">Reference proteome</keyword>